<dbReference type="EnsemblPlants" id="LPERR12G11020.1">
    <property type="protein sequence ID" value="LPERR12G11020.1"/>
    <property type="gene ID" value="LPERR12G11020"/>
</dbReference>
<feature type="compositionally biased region" description="Basic residues" evidence="1">
    <location>
        <begin position="147"/>
        <end position="159"/>
    </location>
</feature>
<reference evidence="4" key="2">
    <citation type="submission" date="2013-12" db="EMBL/GenBank/DDBJ databases">
        <authorList>
            <person name="Yu Y."/>
            <person name="Lee S."/>
            <person name="de Baynast K."/>
            <person name="Wissotski M."/>
            <person name="Liu L."/>
            <person name="Talag J."/>
            <person name="Goicoechea J."/>
            <person name="Angelova A."/>
            <person name="Jetty R."/>
            <person name="Kudrna D."/>
            <person name="Golser W."/>
            <person name="Rivera L."/>
            <person name="Zhang J."/>
            <person name="Wing R."/>
        </authorList>
    </citation>
    <scope>NUCLEOTIDE SEQUENCE</scope>
</reference>
<feature type="compositionally biased region" description="Pro residues" evidence="1">
    <location>
        <begin position="63"/>
        <end position="72"/>
    </location>
</feature>
<feature type="compositionally biased region" description="Polar residues" evidence="1">
    <location>
        <begin position="236"/>
        <end position="245"/>
    </location>
</feature>
<feature type="compositionally biased region" description="Basic residues" evidence="1">
    <location>
        <begin position="223"/>
        <end position="232"/>
    </location>
</feature>
<feature type="compositionally biased region" description="Basic residues" evidence="1">
    <location>
        <begin position="177"/>
        <end position="191"/>
    </location>
</feature>
<keyword evidence="4" id="KW-1185">Reference proteome</keyword>
<evidence type="ECO:0000313" key="4">
    <source>
        <dbReference type="Proteomes" id="UP000032180"/>
    </source>
</evidence>
<reference evidence="3 4" key="1">
    <citation type="submission" date="2012-08" db="EMBL/GenBank/DDBJ databases">
        <title>Oryza genome evolution.</title>
        <authorList>
            <person name="Wing R.A."/>
        </authorList>
    </citation>
    <scope>NUCLEOTIDE SEQUENCE</scope>
</reference>
<feature type="region of interest" description="Disordered" evidence="1">
    <location>
        <begin position="42"/>
        <end position="75"/>
    </location>
</feature>
<dbReference type="Gramene" id="LPERR12G11020.1">
    <property type="protein sequence ID" value="LPERR12G11020.1"/>
    <property type="gene ID" value="LPERR12G11020"/>
</dbReference>
<protein>
    <recommendedName>
        <fullName evidence="2">Calmodulin-binding domain-containing protein</fullName>
    </recommendedName>
</protein>
<dbReference type="AlphaFoldDB" id="A0A0D9XZN4"/>
<evidence type="ECO:0000256" key="1">
    <source>
        <dbReference type="SAM" id="MobiDB-lite"/>
    </source>
</evidence>
<dbReference type="eggNOG" id="ENOG502R516">
    <property type="taxonomic scope" value="Eukaryota"/>
</dbReference>
<dbReference type="PANTHER" id="PTHR33349">
    <property type="entry name" value="EMB|CAB62594.1"/>
    <property type="match status" value="1"/>
</dbReference>
<feature type="compositionally biased region" description="Basic and acidic residues" evidence="1">
    <location>
        <begin position="259"/>
        <end position="276"/>
    </location>
</feature>
<sequence>MEVTAGGSSDGGRPRRSTAVPSCYHRPSAGSCHHVCKYGSAHTFDDQDRDQPRRAAQSKPRKQPPSPSPAPAPATAVVLGKLRSASSRRRVGDLLITKPDKVSKKPVAPAAVGDDDSVVWKDIMAYDSPEKIAVVGEAKKKDGSVIKGKKSVKSSHGKAKIVAEETTGGDNEIAANKKPHGSAKKKNHLIKSKLQAADTTTSPSDISDKSKNTKVIKSSSRTKNVKPPKPKKNLPQIGQQITQQNSPSPSPSPSPSSSDIKEEQKPPKPLAEEAKSGKPAPAPPPPAHRRAKSMSITGTKSVRFPFTRHASKSSTTFKVIRSKSSRTTLSPPESTPAPATRLKFFRRGDAGSNSSNNGSGIQLKIRSLRRRGSSRSGGTAATGFSVPAVVLRHQKTLEKKRSRRLYNSVIEETAGKLVKARKSRVKALVGAFESLISKIGK</sequence>
<feature type="compositionally biased region" description="Polar residues" evidence="1">
    <location>
        <begin position="213"/>
        <end position="222"/>
    </location>
</feature>
<feature type="domain" description="Calmodulin-binding" evidence="2">
    <location>
        <begin position="308"/>
        <end position="437"/>
    </location>
</feature>
<name>A0A0D9XZN4_9ORYZ</name>
<evidence type="ECO:0000259" key="2">
    <source>
        <dbReference type="SMART" id="SM01054"/>
    </source>
</evidence>
<dbReference type="SMART" id="SM01054">
    <property type="entry name" value="CaM_binding"/>
    <property type="match status" value="1"/>
</dbReference>
<dbReference type="Pfam" id="PF07839">
    <property type="entry name" value="CaM_binding"/>
    <property type="match status" value="1"/>
</dbReference>
<accession>A0A0D9XZN4</accession>
<dbReference type="HOGENOM" id="CLU_621692_0_0_1"/>
<proteinExistence type="predicted"/>
<feature type="region of interest" description="Disordered" evidence="1">
    <location>
        <begin position="1"/>
        <end position="28"/>
    </location>
</feature>
<feature type="compositionally biased region" description="Basic and acidic residues" evidence="1">
    <location>
        <begin position="43"/>
        <end position="53"/>
    </location>
</feature>
<organism evidence="3 4">
    <name type="scientific">Leersia perrieri</name>
    <dbReference type="NCBI Taxonomy" id="77586"/>
    <lineage>
        <taxon>Eukaryota</taxon>
        <taxon>Viridiplantae</taxon>
        <taxon>Streptophyta</taxon>
        <taxon>Embryophyta</taxon>
        <taxon>Tracheophyta</taxon>
        <taxon>Spermatophyta</taxon>
        <taxon>Magnoliopsida</taxon>
        <taxon>Liliopsida</taxon>
        <taxon>Poales</taxon>
        <taxon>Poaceae</taxon>
        <taxon>BOP clade</taxon>
        <taxon>Oryzoideae</taxon>
        <taxon>Oryzeae</taxon>
        <taxon>Oryzinae</taxon>
        <taxon>Leersia</taxon>
    </lineage>
</organism>
<dbReference type="GO" id="GO:0005516">
    <property type="term" value="F:calmodulin binding"/>
    <property type="evidence" value="ECO:0007669"/>
    <property type="project" value="InterPro"/>
</dbReference>
<dbReference type="Proteomes" id="UP000032180">
    <property type="component" value="Chromosome 12"/>
</dbReference>
<dbReference type="InterPro" id="IPR012417">
    <property type="entry name" value="CaM-bd_dom_pln"/>
</dbReference>
<dbReference type="PANTHER" id="PTHR33349:SF6">
    <property type="entry name" value="EXPRESSED PROTEIN"/>
    <property type="match status" value="1"/>
</dbReference>
<feature type="region of interest" description="Disordered" evidence="1">
    <location>
        <begin position="141"/>
        <end position="341"/>
    </location>
</feature>
<reference evidence="3" key="3">
    <citation type="submission" date="2015-04" db="UniProtKB">
        <authorList>
            <consortium name="EnsemblPlants"/>
        </authorList>
    </citation>
    <scope>IDENTIFICATION</scope>
</reference>
<evidence type="ECO:0000313" key="3">
    <source>
        <dbReference type="EnsemblPlants" id="LPERR12G11020.1"/>
    </source>
</evidence>